<dbReference type="PANTHER" id="PTHR10315">
    <property type="entry name" value="E3 UBIQUITIN PROTEIN LIGASE SIAH"/>
    <property type="match status" value="1"/>
</dbReference>
<dbReference type="InterPro" id="IPR013083">
    <property type="entry name" value="Znf_RING/FYVE/PHD"/>
</dbReference>
<feature type="region of interest" description="Disordered" evidence="1">
    <location>
        <begin position="322"/>
        <end position="342"/>
    </location>
</feature>
<keyword evidence="3" id="KW-1185">Reference proteome</keyword>
<reference evidence="2" key="2">
    <citation type="submission" date="2021-12" db="EMBL/GenBank/DDBJ databases">
        <title>Resequencing data analysis of finger millet.</title>
        <authorList>
            <person name="Hatakeyama M."/>
            <person name="Aluri S."/>
            <person name="Balachadran M.T."/>
            <person name="Sivarajan S.R."/>
            <person name="Poveda L."/>
            <person name="Shimizu-Inatsugi R."/>
            <person name="Schlapbach R."/>
            <person name="Sreeman S.M."/>
            <person name="Shimizu K.K."/>
        </authorList>
    </citation>
    <scope>NUCLEOTIDE SEQUENCE</scope>
</reference>
<dbReference type="Gene3D" id="3.30.40.10">
    <property type="entry name" value="Zinc/RING finger domain, C3HC4 (zinc finger)"/>
    <property type="match status" value="1"/>
</dbReference>
<dbReference type="AlphaFoldDB" id="A0AAV5FTU7"/>
<feature type="region of interest" description="Disordered" evidence="1">
    <location>
        <begin position="127"/>
        <end position="152"/>
    </location>
</feature>
<accession>A0AAV5FTU7</accession>
<evidence type="ECO:0008006" key="4">
    <source>
        <dbReference type="Google" id="ProtNLM"/>
    </source>
</evidence>
<evidence type="ECO:0000256" key="1">
    <source>
        <dbReference type="SAM" id="MobiDB-lite"/>
    </source>
</evidence>
<feature type="compositionally biased region" description="Low complexity" evidence="1">
    <location>
        <begin position="129"/>
        <end position="146"/>
    </location>
</feature>
<dbReference type="InterPro" id="IPR052088">
    <property type="entry name" value="E3_ubiquitin-ligase_SINA"/>
</dbReference>
<dbReference type="EMBL" id="BQKI01000095">
    <property type="protein sequence ID" value="GJN37681.1"/>
    <property type="molecule type" value="Genomic_DNA"/>
</dbReference>
<organism evidence="2 3">
    <name type="scientific">Eleusine coracana subsp. coracana</name>
    <dbReference type="NCBI Taxonomy" id="191504"/>
    <lineage>
        <taxon>Eukaryota</taxon>
        <taxon>Viridiplantae</taxon>
        <taxon>Streptophyta</taxon>
        <taxon>Embryophyta</taxon>
        <taxon>Tracheophyta</taxon>
        <taxon>Spermatophyta</taxon>
        <taxon>Magnoliopsida</taxon>
        <taxon>Liliopsida</taxon>
        <taxon>Poales</taxon>
        <taxon>Poaceae</taxon>
        <taxon>PACMAD clade</taxon>
        <taxon>Chloridoideae</taxon>
        <taxon>Cynodonteae</taxon>
        <taxon>Eleusininae</taxon>
        <taxon>Eleusine</taxon>
    </lineage>
</organism>
<name>A0AAV5FTU7_ELECO</name>
<dbReference type="GO" id="GO:0061630">
    <property type="term" value="F:ubiquitin protein ligase activity"/>
    <property type="evidence" value="ECO:0007669"/>
    <property type="project" value="TreeGrafter"/>
</dbReference>
<evidence type="ECO:0000313" key="3">
    <source>
        <dbReference type="Proteomes" id="UP001054889"/>
    </source>
</evidence>
<evidence type="ECO:0000313" key="2">
    <source>
        <dbReference type="EMBL" id="GJN37681.1"/>
    </source>
</evidence>
<comment type="caution">
    <text evidence="2">The sequence shown here is derived from an EMBL/GenBank/DDBJ whole genome shotgun (WGS) entry which is preliminary data.</text>
</comment>
<gene>
    <name evidence="2" type="primary">gb26662</name>
    <name evidence="2" type="ORF">PR202_gb26662</name>
</gene>
<feature type="region of interest" description="Disordered" evidence="1">
    <location>
        <begin position="1"/>
        <end position="30"/>
    </location>
</feature>
<dbReference type="GO" id="GO:0005737">
    <property type="term" value="C:cytoplasm"/>
    <property type="evidence" value="ECO:0007669"/>
    <property type="project" value="TreeGrafter"/>
</dbReference>
<dbReference type="Proteomes" id="UP001054889">
    <property type="component" value="Unassembled WGS sequence"/>
</dbReference>
<dbReference type="PANTHER" id="PTHR10315:SF71">
    <property type="entry name" value="RING-TYPE E3 UBIQUITIN TRANSFERASE"/>
    <property type="match status" value="1"/>
</dbReference>
<proteinExistence type="predicted"/>
<protein>
    <recommendedName>
        <fullName evidence="4">RING-type E3 ubiquitin transferase</fullName>
    </recommendedName>
</protein>
<dbReference type="SUPFAM" id="SSF49599">
    <property type="entry name" value="TRAF domain-like"/>
    <property type="match status" value="1"/>
</dbReference>
<sequence>MSTSMRSAEKGTAAGSSSKRPCAGKDGDDEEATKHFRLDSDASSLHCPICLTQYEGQIYMCANGHAACARCCLGMNRKCGCCNEPIGDVRCRALENLLADLTAPCAFRDFGCGELLRYTELRAHEETCTTTSSPSTTPPASSSSPPRTWGPRRCRSHARRVVFVLLNGGEVLGGRCLSLVRLGPSSRNEGDDAAEVRYKMEAALLNHQARTVVVNSVLDTLPTYAMCAIQLLQGTIDSFDSLRRAFMWAGDKSVTGVQCLVNWDAVTRPKDHGGLGIRDLGIQNSCLLLKLIHVSSTHCGRLVLGALSAKPHRHLLAHRRPRRCTLERPAPPAPRLPSHHNS</sequence>
<reference evidence="2" key="1">
    <citation type="journal article" date="2018" name="DNA Res.">
        <title>Multiple hybrid de novo genome assembly of finger millet, an orphan allotetraploid crop.</title>
        <authorList>
            <person name="Hatakeyama M."/>
            <person name="Aluri S."/>
            <person name="Balachadran M.T."/>
            <person name="Sivarajan S.R."/>
            <person name="Patrignani A."/>
            <person name="Gruter S."/>
            <person name="Poveda L."/>
            <person name="Shimizu-Inatsugi R."/>
            <person name="Baeten J."/>
            <person name="Francoijs K.J."/>
            <person name="Nataraja K.N."/>
            <person name="Reddy Y.A.N."/>
            <person name="Phadnis S."/>
            <person name="Ravikumar R.L."/>
            <person name="Schlapbach R."/>
            <person name="Sreeman S.M."/>
            <person name="Shimizu K.K."/>
        </authorList>
    </citation>
    <scope>NUCLEOTIDE SEQUENCE</scope>
</reference>